<name>A0AA35SUS5_GEOBA</name>
<keyword evidence="2" id="KW-1185">Reference proteome</keyword>
<dbReference type="AlphaFoldDB" id="A0AA35SUS5"/>
<sequence length="42" mass="5128">MSLRRENGTFRRTKCLSRTNVKIDANSFWSREKIYQYTVQEN</sequence>
<gene>
    <name evidence="1" type="ORF">GBAR_LOCUS19719</name>
</gene>
<evidence type="ECO:0000313" key="2">
    <source>
        <dbReference type="Proteomes" id="UP001174909"/>
    </source>
</evidence>
<evidence type="ECO:0000313" key="1">
    <source>
        <dbReference type="EMBL" id="CAI8035106.1"/>
    </source>
</evidence>
<dbReference type="Proteomes" id="UP001174909">
    <property type="component" value="Unassembled WGS sequence"/>
</dbReference>
<comment type="caution">
    <text evidence="1">The sequence shown here is derived from an EMBL/GenBank/DDBJ whole genome shotgun (WGS) entry which is preliminary data.</text>
</comment>
<feature type="non-terminal residue" evidence="1">
    <location>
        <position position="1"/>
    </location>
</feature>
<protein>
    <submittedName>
        <fullName evidence="1">Uncharacterized protein</fullName>
    </submittedName>
</protein>
<reference evidence="1" key="1">
    <citation type="submission" date="2023-03" db="EMBL/GenBank/DDBJ databases">
        <authorList>
            <person name="Steffen K."/>
            <person name="Cardenas P."/>
        </authorList>
    </citation>
    <scope>NUCLEOTIDE SEQUENCE</scope>
</reference>
<proteinExistence type="predicted"/>
<accession>A0AA35SUS5</accession>
<dbReference type="EMBL" id="CASHTH010002771">
    <property type="protein sequence ID" value="CAI8035106.1"/>
    <property type="molecule type" value="Genomic_DNA"/>
</dbReference>
<organism evidence="1 2">
    <name type="scientific">Geodia barretti</name>
    <name type="common">Barrett's horny sponge</name>
    <dbReference type="NCBI Taxonomy" id="519541"/>
    <lineage>
        <taxon>Eukaryota</taxon>
        <taxon>Metazoa</taxon>
        <taxon>Porifera</taxon>
        <taxon>Demospongiae</taxon>
        <taxon>Heteroscleromorpha</taxon>
        <taxon>Tetractinellida</taxon>
        <taxon>Astrophorina</taxon>
        <taxon>Geodiidae</taxon>
        <taxon>Geodia</taxon>
    </lineage>
</organism>